<keyword evidence="1" id="KW-0732">Signal</keyword>
<organism evidence="2 3">
    <name type="scientific">Pseudoalteromonas luteoviolacea</name>
    <dbReference type="NCBI Taxonomy" id="43657"/>
    <lineage>
        <taxon>Bacteria</taxon>
        <taxon>Pseudomonadati</taxon>
        <taxon>Pseudomonadota</taxon>
        <taxon>Gammaproteobacteria</taxon>
        <taxon>Alteromonadales</taxon>
        <taxon>Pseudoalteromonadaceae</taxon>
        <taxon>Pseudoalteromonas</taxon>
    </lineage>
</organism>
<gene>
    <name evidence="2" type="ORF">A7985_06155</name>
</gene>
<accession>A0A1C0TW29</accession>
<reference evidence="3" key="1">
    <citation type="submission" date="2016-07" db="EMBL/GenBank/DDBJ databases">
        <authorList>
            <person name="Florea S."/>
            <person name="Webb J.S."/>
            <person name="Jaromczyk J."/>
            <person name="Schardl C.L."/>
        </authorList>
    </citation>
    <scope>NUCLEOTIDE SEQUENCE [LARGE SCALE GENOMIC DNA]</scope>
    <source>
        <strain evidence="3">IPB1</strain>
    </source>
</reference>
<dbReference type="OrthoDB" id="5195461at2"/>
<dbReference type="RefSeq" id="WP_065789537.1">
    <property type="nucleotide sequence ID" value="NZ_MAUJ01000001.1"/>
</dbReference>
<name>A0A1C0TW29_9GAMM</name>
<sequence length="201" mass="23396">MRSLFVLVFFFLSAFSSVAKVDITTANQSAKEQKIKSDLEALHLQYDLSPWIYTHKVLVDQGAKVPYSHPVITMSTQKKYLEDKIKLLSTYLHEQFHWHVIINGKPNIEEYRARIKQDFPIVKVGFPYGSRDEGSTLSHIVVCYLEYIALAELVGKQKAQENLSTNRYYKWVYATILDPKNEKKLDRMIKEFGLEFRASKL</sequence>
<comment type="caution">
    <text evidence="2">The sequence shown here is derived from an EMBL/GenBank/DDBJ whole genome shotgun (WGS) entry which is preliminary data.</text>
</comment>
<feature type="signal peptide" evidence="1">
    <location>
        <begin position="1"/>
        <end position="19"/>
    </location>
</feature>
<proteinExistence type="predicted"/>
<protein>
    <submittedName>
        <fullName evidence="2">Uncharacterized protein</fullName>
    </submittedName>
</protein>
<dbReference type="AlphaFoldDB" id="A0A1C0TW29"/>
<dbReference type="EMBL" id="MAUJ01000001">
    <property type="protein sequence ID" value="OCQ23520.1"/>
    <property type="molecule type" value="Genomic_DNA"/>
</dbReference>
<feature type="chain" id="PRO_5008646522" evidence="1">
    <location>
        <begin position="20"/>
        <end position="201"/>
    </location>
</feature>
<evidence type="ECO:0000256" key="1">
    <source>
        <dbReference type="SAM" id="SignalP"/>
    </source>
</evidence>
<dbReference type="Proteomes" id="UP000093366">
    <property type="component" value="Unassembled WGS sequence"/>
</dbReference>
<evidence type="ECO:0000313" key="3">
    <source>
        <dbReference type="Proteomes" id="UP000093366"/>
    </source>
</evidence>
<evidence type="ECO:0000313" key="2">
    <source>
        <dbReference type="EMBL" id="OCQ23520.1"/>
    </source>
</evidence>